<evidence type="ECO:0000313" key="2">
    <source>
        <dbReference type="EMBL" id="HGY54209.1"/>
    </source>
</evidence>
<dbReference type="GO" id="GO:0009307">
    <property type="term" value="P:DNA restriction-modification system"/>
    <property type="evidence" value="ECO:0007669"/>
    <property type="project" value="UniProtKB-KW"/>
</dbReference>
<dbReference type="AlphaFoldDB" id="A0A7V4TXM3"/>
<dbReference type="EMBL" id="DRQG01000010">
    <property type="protein sequence ID" value="HGY54209.1"/>
    <property type="molecule type" value="Genomic_DNA"/>
</dbReference>
<dbReference type="GO" id="GO:0009035">
    <property type="term" value="F:type I site-specific deoxyribonuclease activity"/>
    <property type="evidence" value="ECO:0007669"/>
    <property type="project" value="UniProtKB-EC"/>
</dbReference>
<protein>
    <recommendedName>
        <fullName evidence="1">Restriction endonuclease type I HsdR N-terminal domain-containing protein</fullName>
    </recommendedName>
</protein>
<reference evidence="2" key="1">
    <citation type="journal article" date="2020" name="mSystems">
        <title>Genome- and Community-Level Interaction Insights into Carbon Utilization and Element Cycling Functions of Hydrothermarchaeota in Hydrothermal Sediment.</title>
        <authorList>
            <person name="Zhou Z."/>
            <person name="Liu Y."/>
            <person name="Xu W."/>
            <person name="Pan J."/>
            <person name="Luo Z.H."/>
            <person name="Li M."/>
        </authorList>
    </citation>
    <scope>NUCLEOTIDE SEQUENCE [LARGE SCALE GENOMIC DNA]</scope>
    <source>
        <strain evidence="2">HyVt-577</strain>
    </source>
</reference>
<name>A0A7V4TXM3_CALAY</name>
<gene>
    <name evidence="2" type="ORF">ENK44_00775</name>
</gene>
<dbReference type="Pfam" id="PF04313">
    <property type="entry name" value="HSDR_N"/>
    <property type="match status" value="1"/>
</dbReference>
<dbReference type="InterPro" id="IPR007409">
    <property type="entry name" value="Restrct_endonuc_type1_HsdR_N"/>
</dbReference>
<accession>A0A7V4TXM3</accession>
<feature type="domain" description="Restriction endonuclease type I HsdR N-terminal" evidence="1">
    <location>
        <begin position="9"/>
        <end position="121"/>
    </location>
</feature>
<dbReference type="GO" id="GO:0005524">
    <property type="term" value="F:ATP binding"/>
    <property type="evidence" value="ECO:0007669"/>
    <property type="project" value="UniProtKB-KW"/>
</dbReference>
<dbReference type="GO" id="GO:0003677">
    <property type="term" value="F:DNA binding"/>
    <property type="evidence" value="ECO:0007669"/>
    <property type="project" value="UniProtKB-KW"/>
</dbReference>
<evidence type="ECO:0000259" key="1">
    <source>
        <dbReference type="Pfam" id="PF04313"/>
    </source>
</evidence>
<sequence>MNNISEIWNEICYLLHDNVKNNLSEKDFETQVIRSIELLGWKEYKNEIVRQYSIKVGRNSLIRPDIVIYNSDGNAIICVEIKRPSEDMSDYNYLSQLTSYMRQMKSDFGFLIGKELRVYYDGHLNKHPDPLLIEKIEFVANNNKGLSFVKYFSKYNYDSVDFHDYLKNKIKNFNRKAEVDKLLTILVSEDTKRKIVSFLKTEFSDFGDDVLLDALNKIKINIDKIYDKTRDGRQKEGYPPKKITGKPVNTIEPPKSIGKPDLPKILSSINNSARITLAQIYSVLFYMKKGFDFPSSVKFTLSLFPDVNYYQTIADKCGRRFAGDIPTFEEWFKSGEMLYHLRAKYSLSNFEYDLFKKLLSS</sequence>
<organism evidence="2">
    <name type="scientific">Caldithrix abyssi</name>
    <dbReference type="NCBI Taxonomy" id="187145"/>
    <lineage>
        <taxon>Bacteria</taxon>
        <taxon>Pseudomonadati</taxon>
        <taxon>Calditrichota</taxon>
        <taxon>Calditrichia</taxon>
        <taxon>Calditrichales</taxon>
        <taxon>Calditrichaceae</taxon>
        <taxon>Caldithrix</taxon>
    </lineage>
</organism>
<proteinExistence type="predicted"/>
<comment type="caution">
    <text evidence="2">The sequence shown here is derived from an EMBL/GenBank/DDBJ whole genome shotgun (WGS) entry which is preliminary data.</text>
</comment>
<dbReference type="Proteomes" id="UP000885779">
    <property type="component" value="Unassembled WGS sequence"/>
</dbReference>